<dbReference type="Proteomes" id="UP001265700">
    <property type="component" value="Unassembled WGS sequence"/>
</dbReference>
<dbReference type="EMBL" id="JAVDWU010000018">
    <property type="protein sequence ID" value="MDR7153121.1"/>
    <property type="molecule type" value="Genomic_DNA"/>
</dbReference>
<proteinExistence type="predicted"/>
<evidence type="ECO:0000256" key="1">
    <source>
        <dbReference type="SAM" id="Phobius"/>
    </source>
</evidence>
<organism evidence="2 3">
    <name type="scientific">Hydrogenophaga palleronii</name>
    <dbReference type="NCBI Taxonomy" id="65655"/>
    <lineage>
        <taxon>Bacteria</taxon>
        <taxon>Pseudomonadati</taxon>
        <taxon>Pseudomonadota</taxon>
        <taxon>Betaproteobacteria</taxon>
        <taxon>Burkholderiales</taxon>
        <taxon>Comamonadaceae</taxon>
        <taxon>Hydrogenophaga</taxon>
    </lineage>
</organism>
<feature type="transmembrane region" description="Helical" evidence="1">
    <location>
        <begin position="20"/>
        <end position="42"/>
    </location>
</feature>
<name>A0ABU1WW07_9BURK</name>
<feature type="transmembrane region" description="Helical" evidence="1">
    <location>
        <begin position="87"/>
        <end position="106"/>
    </location>
</feature>
<reference evidence="2 3" key="1">
    <citation type="submission" date="2023-07" db="EMBL/GenBank/DDBJ databases">
        <title>Sorghum-associated microbial communities from plants grown in Nebraska, USA.</title>
        <authorList>
            <person name="Schachtman D."/>
        </authorList>
    </citation>
    <scope>NUCLEOTIDE SEQUENCE [LARGE SCALE GENOMIC DNA]</scope>
    <source>
        <strain evidence="2 3">4249</strain>
    </source>
</reference>
<protein>
    <recommendedName>
        <fullName evidence="4">Pilus assembly protein</fullName>
    </recommendedName>
</protein>
<accession>A0ABU1WW07</accession>
<comment type="caution">
    <text evidence="2">The sequence shown here is derived from an EMBL/GenBank/DDBJ whole genome shotgun (WGS) entry which is preliminary data.</text>
</comment>
<keyword evidence="1" id="KW-0812">Transmembrane</keyword>
<keyword evidence="1" id="KW-1133">Transmembrane helix</keyword>
<evidence type="ECO:0000313" key="3">
    <source>
        <dbReference type="Proteomes" id="UP001265700"/>
    </source>
</evidence>
<evidence type="ECO:0000313" key="2">
    <source>
        <dbReference type="EMBL" id="MDR7153121.1"/>
    </source>
</evidence>
<evidence type="ECO:0008006" key="4">
    <source>
        <dbReference type="Google" id="ProtNLM"/>
    </source>
</evidence>
<dbReference type="NCBIfam" id="NF041437">
    <property type="entry name" value="TfpZ"/>
    <property type="match status" value="1"/>
</dbReference>
<dbReference type="InterPro" id="IPR047814">
    <property type="entry name" value="TfpX/TfpZ-like"/>
</dbReference>
<sequence>MMKSLAQSQRMAQAVRASLLHVVCSLAVALLAGALVFGLWYPFPYSEMAGGRELFLLIVGVDVVCGPLLTLVIYSPHKPRSELVRDIGMVVLIQLVALGYGLWTVIEARPLFLVHEVDRFKVVAMPDIEREALATLPVSLRPTLFSKPRVVAIREPLDEQERDKVLFAALAGGRDYAERPEFYLPYEGESARKTLIKASPLTLFLERYPDQVDAAKAMALKRGGEEAQWFTLPVIARQDWVAVLDENGQLQGFLQGDGF</sequence>
<feature type="transmembrane region" description="Helical" evidence="1">
    <location>
        <begin position="54"/>
        <end position="75"/>
    </location>
</feature>
<keyword evidence="3" id="KW-1185">Reference proteome</keyword>
<keyword evidence="1" id="KW-0472">Membrane</keyword>
<gene>
    <name evidence="2" type="ORF">J2W49_005101</name>
</gene>